<dbReference type="RefSeq" id="WP_371755828.1">
    <property type="nucleotide sequence ID" value="NZ_JAYJLD010000046.1"/>
</dbReference>
<dbReference type="InterPro" id="IPR045851">
    <property type="entry name" value="AMP-bd_C_sf"/>
</dbReference>
<proteinExistence type="inferred from homology"/>
<evidence type="ECO:0000313" key="6">
    <source>
        <dbReference type="Proteomes" id="UP001310386"/>
    </source>
</evidence>
<dbReference type="SUPFAM" id="SSF56801">
    <property type="entry name" value="Acetyl-CoA synthetase-like"/>
    <property type="match status" value="1"/>
</dbReference>
<comment type="similarity">
    <text evidence="1">Belongs to the ATP-dependent AMP-binding enzyme family.</text>
</comment>
<reference evidence="5" key="1">
    <citation type="submission" date="2023-12" db="EMBL/GenBank/DDBJ databases">
        <title>Fervidustalea candida gen. nov., sp. nov., a novel member of the family Paenibacillaceae isolated from a geothermal area.</title>
        <authorList>
            <person name="Li W.-J."/>
            <person name="Jiao J.-Y."/>
            <person name="Chen Y."/>
        </authorList>
    </citation>
    <scope>NUCLEOTIDE SEQUENCE</scope>
    <source>
        <strain evidence="5">SYSU GA230002</strain>
    </source>
</reference>
<evidence type="ECO:0000256" key="2">
    <source>
        <dbReference type="ARBA" id="ARBA00022598"/>
    </source>
</evidence>
<keyword evidence="6" id="KW-1185">Reference proteome</keyword>
<dbReference type="PANTHER" id="PTHR43201:SF5">
    <property type="entry name" value="MEDIUM-CHAIN ACYL-COA LIGASE ACSF2, MITOCHONDRIAL"/>
    <property type="match status" value="1"/>
</dbReference>
<protein>
    <submittedName>
        <fullName evidence="5">AMP-binding protein</fullName>
    </submittedName>
</protein>
<dbReference type="EMBL" id="JAYJLD010000046">
    <property type="protein sequence ID" value="MEB3103701.1"/>
    <property type="molecule type" value="Genomic_DNA"/>
</dbReference>
<dbReference type="Pfam" id="PF13193">
    <property type="entry name" value="AMP-binding_C"/>
    <property type="match status" value="1"/>
</dbReference>
<dbReference type="InterPro" id="IPR025110">
    <property type="entry name" value="AMP-bd_C"/>
</dbReference>
<dbReference type="PROSITE" id="PS00455">
    <property type="entry name" value="AMP_BINDING"/>
    <property type="match status" value="1"/>
</dbReference>
<dbReference type="InterPro" id="IPR020845">
    <property type="entry name" value="AMP-binding_CS"/>
</dbReference>
<dbReference type="Gene3D" id="3.40.50.12780">
    <property type="entry name" value="N-terminal domain of ligase-like"/>
    <property type="match status" value="1"/>
</dbReference>
<dbReference type="InterPro" id="IPR042099">
    <property type="entry name" value="ANL_N_sf"/>
</dbReference>
<sequence length="526" mass="59472">MDETRFERSITSLLNQALALDPEKEVIYDGTRRINYRELHEESDWIASAMSRLGIGKGDRIGVSLPNWHEFIVLYFAISKLGAILVPFNTRYREDEVEYILSNSGAKIVFFPQDADNLNHADKFIQISRRLDTLQHLITVRFQLDGMESYEDLLKKGKTAPPPAVDIDPKEDLFAILYTSGTTGRPKGVMLTHKNQVYQAIMGVERMLCTPEEVFLMPTPLFHVMGLTLSFRTVAIGARMVLMDKYKPEIALSLIESEKVTYHPGVPTMFILELNHPSFGSYDLSSLRTGEMAAAPCPEEIVRRIRSDMGCNVMVGYGLTETSPTLTQTNFADDDAMRAETVGKAWPGVEIKIADEQRREVATGEVGELACRSIGLMKGYYQMPDKTAEAVDDEGWFYTGDLATKDEKGYIRIVGRKKEMVIRGGYNIYPREVEEIFYTHPKVLEIAVVGLPDTVLGQISCAVIRLKPGETATTEEMRAFIKERIADYKVPDKFVFREQFPVTPSGKIKKVELQHELENELVNELR</sequence>
<dbReference type="PANTHER" id="PTHR43201">
    <property type="entry name" value="ACYL-COA SYNTHETASE"/>
    <property type="match status" value="1"/>
</dbReference>
<dbReference type="Proteomes" id="UP001310386">
    <property type="component" value="Unassembled WGS sequence"/>
</dbReference>
<evidence type="ECO:0000259" key="3">
    <source>
        <dbReference type="Pfam" id="PF00501"/>
    </source>
</evidence>
<dbReference type="Pfam" id="PF00501">
    <property type="entry name" value="AMP-binding"/>
    <property type="match status" value="1"/>
</dbReference>
<evidence type="ECO:0000256" key="1">
    <source>
        <dbReference type="ARBA" id="ARBA00006432"/>
    </source>
</evidence>
<feature type="domain" description="AMP-binding enzyme C-terminal" evidence="4">
    <location>
        <begin position="432"/>
        <end position="507"/>
    </location>
</feature>
<comment type="caution">
    <text evidence="5">The sequence shown here is derived from an EMBL/GenBank/DDBJ whole genome shotgun (WGS) entry which is preliminary data.</text>
</comment>
<dbReference type="InterPro" id="IPR000873">
    <property type="entry name" value="AMP-dep_synth/lig_dom"/>
</dbReference>
<name>A0ABU5ZQA6_9BACL</name>
<gene>
    <name evidence="5" type="ORF">VF724_18860</name>
</gene>
<accession>A0ABU5ZQA6</accession>
<organism evidence="5 6">
    <name type="scientific">Ferviditalea candida</name>
    <dbReference type="NCBI Taxonomy" id="3108399"/>
    <lineage>
        <taxon>Bacteria</taxon>
        <taxon>Bacillati</taxon>
        <taxon>Bacillota</taxon>
        <taxon>Bacilli</taxon>
        <taxon>Bacillales</taxon>
        <taxon>Paenibacillaceae</taxon>
        <taxon>Ferviditalea</taxon>
    </lineage>
</organism>
<keyword evidence="2" id="KW-0436">Ligase</keyword>
<feature type="domain" description="AMP-dependent synthetase/ligase" evidence="3">
    <location>
        <begin position="19"/>
        <end position="381"/>
    </location>
</feature>
<evidence type="ECO:0000259" key="4">
    <source>
        <dbReference type="Pfam" id="PF13193"/>
    </source>
</evidence>
<evidence type="ECO:0000313" key="5">
    <source>
        <dbReference type="EMBL" id="MEB3103701.1"/>
    </source>
</evidence>
<dbReference type="Gene3D" id="3.30.300.30">
    <property type="match status" value="1"/>
</dbReference>